<reference evidence="2" key="1">
    <citation type="journal article" date="2014" name="Front. Microbiol.">
        <title>High frequency of phylogenetically diverse reductive dehalogenase-homologous genes in deep subseafloor sedimentary metagenomes.</title>
        <authorList>
            <person name="Kawai M."/>
            <person name="Futagami T."/>
            <person name="Toyoda A."/>
            <person name="Takaki Y."/>
            <person name="Nishi S."/>
            <person name="Hori S."/>
            <person name="Arai W."/>
            <person name="Tsubouchi T."/>
            <person name="Morono Y."/>
            <person name="Uchiyama I."/>
            <person name="Ito T."/>
            <person name="Fujiyama A."/>
            <person name="Inagaki F."/>
            <person name="Takami H."/>
        </authorList>
    </citation>
    <scope>NUCLEOTIDE SEQUENCE</scope>
    <source>
        <strain evidence="2">Expedition CK06-06</strain>
    </source>
</reference>
<comment type="caution">
    <text evidence="2">The sequence shown here is derived from an EMBL/GenBank/DDBJ whole genome shotgun (WGS) entry which is preliminary data.</text>
</comment>
<evidence type="ECO:0000256" key="1">
    <source>
        <dbReference type="SAM" id="Phobius"/>
    </source>
</evidence>
<keyword evidence="1" id="KW-1133">Transmembrane helix</keyword>
<keyword evidence="1" id="KW-0812">Transmembrane</keyword>
<sequence length="35" mass="3936">NTIVETQLMYLAMIVGFFYFGYYGAAALIKKRKGG</sequence>
<dbReference type="AlphaFoldDB" id="X1MBH3"/>
<feature type="non-terminal residue" evidence="2">
    <location>
        <position position="1"/>
    </location>
</feature>
<dbReference type="EMBL" id="BARV01015255">
    <property type="protein sequence ID" value="GAI28638.1"/>
    <property type="molecule type" value="Genomic_DNA"/>
</dbReference>
<keyword evidence="1" id="KW-0472">Membrane</keyword>
<gene>
    <name evidence="2" type="ORF">S06H3_26394</name>
</gene>
<evidence type="ECO:0000313" key="2">
    <source>
        <dbReference type="EMBL" id="GAI28638.1"/>
    </source>
</evidence>
<protein>
    <submittedName>
        <fullName evidence="2">Uncharacterized protein</fullName>
    </submittedName>
</protein>
<name>X1MBH3_9ZZZZ</name>
<proteinExistence type="predicted"/>
<feature type="transmembrane region" description="Helical" evidence="1">
    <location>
        <begin position="6"/>
        <end position="29"/>
    </location>
</feature>
<accession>X1MBH3</accession>
<organism evidence="2">
    <name type="scientific">marine sediment metagenome</name>
    <dbReference type="NCBI Taxonomy" id="412755"/>
    <lineage>
        <taxon>unclassified sequences</taxon>
        <taxon>metagenomes</taxon>
        <taxon>ecological metagenomes</taxon>
    </lineage>
</organism>